<evidence type="ECO:0000256" key="1">
    <source>
        <dbReference type="SAM" id="MobiDB-lite"/>
    </source>
</evidence>
<keyword evidence="3" id="KW-1185">Reference proteome</keyword>
<dbReference type="Proteomes" id="UP000639643">
    <property type="component" value="Unassembled WGS sequence"/>
</dbReference>
<sequence length="85" mass="8815">MHNCIPGTTPRKRALLPPVQGLIASSTCNKSDSGTDTPRLFALSSSSLGLGRHQNIDDIDDKPDTPARASGSCALVVDISPNVTG</sequence>
<comment type="caution">
    <text evidence="2">The sequence shown here is derived from an EMBL/GenBank/DDBJ whole genome shotgun (WGS) entry which is preliminary data.</text>
</comment>
<evidence type="ECO:0000313" key="2">
    <source>
        <dbReference type="EMBL" id="KAF6833908.1"/>
    </source>
</evidence>
<organism evidence="2 3">
    <name type="scientific">Colletotrichum musicola</name>
    <dbReference type="NCBI Taxonomy" id="2175873"/>
    <lineage>
        <taxon>Eukaryota</taxon>
        <taxon>Fungi</taxon>
        <taxon>Dikarya</taxon>
        <taxon>Ascomycota</taxon>
        <taxon>Pezizomycotina</taxon>
        <taxon>Sordariomycetes</taxon>
        <taxon>Hypocreomycetidae</taxon>
        <taxon>Glomerellales</taxon>
        <taxon>Glomerellaceae</taxon>
        <taxon>Colletotrichum</taxon>
        <taxon>Colletotrichum orchidearum species complex</taxon>
    </lineage>
</organism>
<name>A0A8H6KMD6_9PEZI</name>
<reference evidence="2" key="1">
    <citation type="journal article" date="2020" name="Phytopathology">
        <title>Genome Sequence Resources of Colletotrichum truncatum, C. plurivorum, C. musicola, and C. sojae: Four Species Pathogenic to Soybean (Glycine max).</title>
        <authorList>
            <person name="Rogerio F."/>
            <person name="Boufleur T.R."/>
            <person name="Ciampi-Guillardi M."/>
            <person name="Sukno S.A."/>
            <person name="Thon M.R."/>
            <person name="Massola Junior N.S."/>
            <person name="Baroncelli R."/>
        </authorList>
    </citation>
    <scope>NUCLEOTIDE SEQUENCE</scope>
    <source>
        <strain evidence="2">LFN0074</strain>
    </source>
</reference>
<accession>A0A8H6KMD6</accession>
<dbReference type="AlphaFoldDB" id="A0A8H6KMD6"/>
<feature type="region of interest" description="Disordered" evidence="1">
    <location>
        <begin position="54"/>
        <end position="73"/>
    </location>
</feature>
<dbReference type="EMBL" id="WIGM01000206">
    <property type="protein sequence ID" value="KAF6833908.1"/>
    <property type="molecule type" value="Genomic_DNA"/>
</dbReference>
<gene>
    <name evidence="2" type="ORF">CMUS01_06375</name>
</gene>
<evidence type="ECO:0000313" key="3">
    <source>
        <dbReference type="Proteomes" id="UP000639643"/>
    </source>
</evidence>
<protein>
    <submittedName>
        <fullName evidence="2">Uncharacterized protein</fullName>
    </submittedName>
</protein>
<proteinExistence type="predicted"/>